<protein>
    <recommendedName>
        <fullName evidence="1">Isopropylmalate dehydrogenase-like domain-containing protein</fullName>
    </recommendedName>
</protein>
<dbReference type="InterPro" id="IPR024084">
    <property type="entry name" value="IsoPropMal-DH-like_dom"/>
</dbReference>
<proteinExistence type="predicted"/>
<feature type="domain" description="Isopropylmalate dehydrogenase-like" evidence="1">
    <location>
        <begin position="6"/>
        <end position="41"/>
    </location>
</feature>
<accession>X0U1Y1</accession>
<comment type="caution">
    <text evidence="2">The sequence shown here is derived from an EMBL/GenBank/DDBJ whole genome shotgun (WGS) entry which is preliminary data.</text>
</comment>
<sequence length="45" mass="5008">MTREYQIAVIPGDGTGPEVVKEGLKVVKAASEKTPKVSTWEWEDF</sequence>
<name>X0U1Y1_9ZZZZ</name>
<dbReference type="SUPFAM" id="SSF53659">
    <property type="entry name" value="Isocitrate/Isopropylmalate dehydrogenase-like"/>
    <property type="match status" value="1"/>
</dbReference>
<gene>
    <name evidence="2" type="ORF">S01H1_45054</name>
</gene>
<reference evidence="2" key="1">
    <citation type="journal article" date="2014" name="Front. Microbiol.">
        <title>High frequency of phylogenetically diverse reductive dehalogenase-homologous genes in deep subseafloor sedimentary metagenomes.</title>
        <authorList>
            <person name="Kawai M."/>
            <person name="Futagami T."/>
            <person name="Toyoda A."/>
            <person name="Takaki Y."/>
            <person name="Nishi S."/>
            <person name="Hori S."/>
            <person name="Arai W."/>
            <person name="Tsubouchi T."/>
            <person name="Morono Y."/>
            <person name="Uchiyama I."/>
            <person name="Ito T."/>
            <person name="Fujiyama A."/>
            <person name="Inagaki F."/>
            <person name="Takami H."/>
        </authorList>
    </citation>
    <scope>NUCLEOTIDE SEQUENCE</scope>
    <source>
        <strain evidence="2">Expedition CK06-06</strain>
    </source>
</reference>
<dbReference type="Gene3D" id="3.40.718.10">
    <property type="entry name" value="Isopropylmalate Dehydrogenase"/>
    <property type="match status" value="1"/>
</dbReference>
<evidence type="ECO:0000313" key="2">
    <source>
        <dbReference type="EMBL" id="GAF99529.1"/>
    </source>
</evidence>
<organism evidence="2">
    <name type="scientific">marine sediment metagenome</name>
    <dbReference type="NCBI Taxonomy" id="412755"/>
    <lineage>
        <taxon>unclassified sequences</taxon>
        <taxon>metagenomes</taxon>
        <taxon>ecological metagenomes</taxon>
    </lineage>
</organism>
<dbReference type="AlphaFoldDB" id="X0U1Y1"/>
<dbReference type="EMBL" id="BARS01028764">
    <property type="protein sequence ID" value="GAF99529.1"/>
    <property type="molecule type" value="Genomic_DNA"/>
</dbReference>
<dbReference type="Pfam" id="PF00180">
    <property type="entry name" value="Iso_dh"/>
    <property type="match status" value="1"/>
</dbReference>
<evidence type="ECO:0000259" key="1">
    <source>
        <dbReference type="Pfam" id="PF00180"/>
    </source>
</evidence>